<reference evidence="2 3" key="1">
    <citation type="submission" date="2016-06" db="EMBL/GenBank/DDBJ databases">
        <authorList>
            <person name="Kjaerup R.B."/>
            <person name="Dalgaard T.S."/>
            <person name="Juul-Madsen H.R."/>
        </authorList>
    </citation>
    <scope>NUCLEOTIDE SEQUENCE [LARGE SCALE GENOMIC DNA]</scope>
    <source>
        <strain evidence="2">3</strain>
    </source>
</reference>
<dbReference type="CDD" id="cd08276">
    <property type="entry name" value="MDR7"/>
    <property type="match status" value="1"/>
</dbReference>
<feature type="domain" description="Enoyl reductase (ER)" evidence="1">
    <location>
        <begin position="11"/>
        <end position="335"/>
    </location>
</feature>
<dbReference type="GO" id="GO:0016491">
    <property type="term" value="F:oxidoreductase activity"/>
    <property type="evidence" value="ECO:0007669"/>
    <property type="project" value="UniProtKB-KW"/>
</dbReference>
<name>A0A1A8XRS1_9PROT</name>
<dbReference type="InterPro" id="IPR036291">
    <property type="entry name" value="NAD(P)-bd_dom_sf"/>
</dbReference>
<keyword evidence="2" id="KW-0560">Oxidoreductase</keyword>
<accession>A0A1A8XRS1</accession>
<dbReference type="RefSeq" id="WP_186407889.1">
    <property type="nucleotide sequence ID" value="NZ_FLQX01000127.1"/>
</dbReference>
<keyword evidence="3" id="KW-1185">Reference proteome</keyword>
<dbReference type="Pfam" id="PF00107">
    <property type="entry name" value="ADH_zinc_N"/>
    <property type="match status" value="1"/>
</dbReference>
<dbReference type="Pfam" id="PF08240">
    <property type="entry name" value="ADH_N"/>
    <property type="match status" value="1"/>
</dbReference>
<protein>
    <submittedName>
        <fullName evidence="2">Zinc-type alcohol dehydrogenase-like protein C1773.06c</fullName>
        <ecNumber evidence="2">1.-.-.-</ecNumber>
    </submittedName>
</protein>
<dbReference type="Proteomes" id="UP000199169">
    <property type="component" value="Unassembled WGS sequence"/>
</dbReference>
<proteinExistence type="predicted"/>
<dbReference type="InterPro" id="IPR052711">
    <property type="entry name" value="Zinc_ADH-like"/>
</dbReference>
<dbReference type="InterPro" id="IPR013149">
    <property type="entry name" value="ADH-like_C"/>
</dbReference>
<evidence type="ECO:0000313" key="2">
    <source>
        <dbReference type="EMBL" id="SBT07804.1"/>
    </source>
</evidence>
<organism evidence="2 3">
    <name type="scientific">Candidatus Accumulibacter aalborgensis</name>
    <dbReference type="NCBI Taxonomy" id="1860102"/>
    <lineage>
        <taxon>Bacteria</taxon>
        <taxon>Pseudomonadati</taxon>
        <taxon>Pseudomonadota</taxon>
        <taxon>Betaproteobacteria</taxon>
        <taxon>Candidatus Accumulibacter</taxon>
    </lineage>
</organism>
<dbReference type="InterPro" id="IPR013154">
    <property type="entry name" value="ADH-like_N"/>
</dbReference>
<sequence>MKVFQVEGQWTRDNLRLSSHPDPQPGPGEVRVALRAAALNYRDLLVPQHGYGSRMQALPLIMLSDGAGVVDAVGPGVSTVAAGDRVCPLFFQNWSGGPANAERLGRSLGCEIDGTMADYRVLPASGVAAAPAHLDDLQAATLPTAAVTAWRALISEGRIAPGDKVLVQGTGGVSLFALQFAKLAGAEVIVTSSSDDKLARARALGADATINYRTQPEWGRRAREIAGAEGVDHIVEVGGENTLGQSLRAIRPGGTISMIGVLSGGRMDVSLGLVVTRHVRLQGITVGSRDDFLAMSAAIARHRLQPVVDRVFSFSELHAALDYLSTGQHFGKICMGI</sequence>
<dbReference type="EMBL" id="FLQX01000127">
    <property type="protein sequence ID" value="SBT07804.1"/>
    <property type="molecule type" value="Genomic_DNA"/>
</dbReference>
<dbReference type="SUPFAM" id="SSF51735">
    <property type="entry name" value="NAD(P)-binding Rossmann-fold domains"/>
    <property type="match status" value="1"/>
</dbReference>
<dbReference type="STRING" id="1860102.ACCAA_50057"/>
<evidence type="ECO:0000313" key="3">
    <source>
        <dbReference type="Proteomes" id="UP000199169"/>
    </source>
</evidence>
<dbReference type="SUPFAM" id="SSF50129">
    <property type="entry name" value="GroES-like"/>
    <property type="match status" value="1"/>
</dbReference>
<dbReference type="InterPro" id="IPR011032">
    <property type="entry name" value="GroES-like_sf"/>
</dbReference>
<dbReference type="EC" id="1.-.-.-" evidence="2"/>
<gene>
    <name evidence="2" type="ORF">ACCAA_50057</name>
</gene>
<dbReference type="SMART" id="SM00829">
    <property type="entry name" value="PKS_ER"/>
    <property type="match status" value="1"/>
</dbReference>
<dbReference type="PANTHER" id="PTHR45033">
    <property type="match status" value="1"/>
</dbReference>
<evidence type="ECO:0000259" key="1">
    <source>
        <dbReference type="SMART" id="SM00829"/>
    </source>
</evidence>
<dbReference type="Gene3D" id="3.90.180.10">
    <property type="entry name" value="Medium-chain alcohol dehydrogenases, catalytic domain"/>
    <property type="match status" value="1"/>
</dbReference>
<dbReference type="AlphaFoldDB" id="A0A1A8XRS1"/>
<dbReference type="PANTHER" id="PTHR45033:SF2">
    <property type="entry name" value="ZINC-TYPE ALCOHOL DEHYDROGENASE-LIKE PROTEIN C1773.06C"/>
    <property type="match status" value="1"/>
</dbReference>
<dbReference type="InterPro" id="IPR020843">
    <property type="entry name" value="ER"/>
</dbReference>
<dbReference type="Gene3D" id="3.40.50.720">
    <property type="entry name" value="NAD(P)-binding Rossmann-like Domain"/>
    <property type="match status" value="1"/>
</dbReference>